<feature type="region of interest" description="Disordered" evidence="1">
    <location>
        <begin position="219"/>
        <end position="278"/>
    </location>
</feature>
<evidence type="ECO:0000313" key="4">
    <source>
        <dbReference type="Proteomes" id="UP000319143"/>
    </source>
</evidence>
<evidence type="ECO:0000313" key="3">
    <source>
        <dbReference type="EMBL" id="TWU21760.1"/>
    </source>
</evidence>
<feature type="chain" id="PRO_5022870377" description="HEAT repeat protein" evidence="2">
    <location>
        <begin position="25"/>
        <end position="577"/>
    </location>
</feature>
<evidence type="ECO:0000256" key="1">
    <source>
        <dbReference type="SAM" id="MobiDB-lite"/>
    </source>
</evidence>
<feature type="compositionally biased region" description="Acidic residues" evidence="1">
    <location>
        <begin position="221"/>
        <end position="245"/>
    </location>
</feature>
<evidence type="ECO:0000256" key="2">
    <source>
        <dbReference type="SAM" id="SignalP"/>
    </source>
</evidence>
<reference evidence="3 4" key="1">
    <citation type="submission" date="2019-02" db="EMBL/GenBank/DDBJ databases">
        <title>Deep-cultivation of Planctomycetes and their phenomic and genomic characterization uncovers novel biology.</title>
        <authorList>
            <person name="Wiegand S."/>
            <person name="Jogler M."/>
            <person name="Boedeker C."/>
            <person name="Pinto D."/>
            <person name="Vollmers J."/>
            <person name="Rivas-Marin E."/>
            <person name="Kohn T."/>
            <person name="Peeters S.H."/>
            <person name="Heuer A."/>
            <person name="Rast P."/>
            <person name="Oberbeckmann S."/>
            <person name="Bunk B."/>
            <person name="Jeske O."/>
            <person name="Meyerdierks A."/>
            <person name="Storesund J.E."/>
            <person name="Kallscheuer N."/>
            <person name="Luecker S."/>
            <person name="Lage O.M."/>
            <person name="Pohl T."/>
            <person name="Merkel B.J."/>
            <person name="Hornburger P."/>
            <person name="Mueller R.-W."/>
            <person name="Bruemmer F."/>
            <person name="Labrenz M."/>
            <person name="Spormann A.M."/>
            <person name="Op Den Camp H."/>
            <person name="Overmann J."/>
            <person name="Amann R."/>
            <person name="Jetten M.S.M."/>
            <person name="Mascher T."/>
            <person name="Medema M.H."/>
            <person name="Devos D.P."/>
            <person name="Kaster A.-K."/>
            <person name="Ovreas L."/>
            <person name="Rohde M."/>
            <person name="Galperin M.Y."/>
            <person name="Jogler C."/>
        </authorList>
    </citation>
    <scope>NUCLEOTIDE SEQUENCE [LARGE SCALE GENOMIC DNA]</scope>
    <source>
        <strain evidence="3 4">Poly41</strain>
    </source>
</reference>
<evidence type="ECO:0008006" key="5">
    <source>
        <dbReference type="Google" id="ProtNLM"/>
    </source>
</evidence>
<dbReference type="Proteomes" id="UP000319143">
    <property type="component" value="Unassembled WGS sequence"/>
</dbReference>
<accession>A0A5C6CAX4</accession>
<comment type="caution">
    <text evidence="3">The sequence shown here is derived from an EMBL/GenBank/DDBJ whole genome shotgun (WGS) entry which is preliminary data.</text>
</comment>
<feature type="signal peptide" evidence="2">
    <location>
        <begin position="1"/>
        <end position="24"/>
    </location>
</feature>
<keyword evidence="4" id="KW-1185">Reference proteome</keyword>
<sequence precursor="true">MTDLRIAPVLALAALLSTTAIGHAQDPVAAGSAAAAAASSAPSTIWRMMGIPQGLQKIRDVATNRRGNHPALERKPPLKRIADPANLESENPAIKAAAEIKQAEDMKQQKIKAIKYLASIGCGCYDKDGKITEALLAATDDCTPDVRLAAIQAIDEASDCECCRKCGSKSCCNEKITKRLSEIAYERDNSGCPLEPSAEIRQLAKKVLCKCCPGGPPSGPIEEDYPEPMEVEPGAEDDMEPTPLEDEPRRGEAQEEEQPLRGESADSDEEAMGEQSEDLLSEFEEVTATDTADEFNKPYGDIDEDAALQQDSSYNLYHQPRDLQLNQSSMAKPLGAFLNDHRGAANTNQPIERLELLVSDEPVQILRRSPMVVNAEPAKSASEMIAVVPEDLSAKAVVQVSSMSTEDAEPVHTIISMPVPAPLAISAPAPPVISAPAPPVISAPAPPVISAPAPPVISAPAPPAISAPAPPVSSVPALPVTPVSAESVSSASPLPAGLIVGEIVSLNFDRGEVVLVGDQLRQVDLGRPAAIFRRTARGVMKVTEIVMTSTSDDKAIATTTQTDAVRHIQLGDRAVWR</sequence>
<organism evidence="3 4">
    <name type="scientific">Novipirellula artificiosorum</name>
    <dbReference type="NCBI Taxonomy" id="2528016"/>
    <lineage>
        <taxon>Bacteria</taxon>
        <taxon>Pseudomonadati</taxon>
        <taxon>Planctomycetota</taxon>
        <taxon>Planctomycetia</taxon>
        <taxon>Pirellulales</taxon>
        <taxon>Pirellulaceae</taxon>
        <taxon>Novipirellula</taxon>
    </lineage>
</organism>
<dbReference type="EMBL" id="SJPV01000052">
    <property type="protein sequence ID" value="TWU21760.1"/>
    <property type="molecule type" value="Genomic_DNA"/>
</dbReference>
<keyword evidence="2" id="KW-0732">Signal</keyword>
<name>A0A5C6CAX4_9BACT</name>
<proteinExistence type="predicted"/>
<feature type="compositionally biased region" description="Acidic residues" evidence="1">
    <location>
        <begin position="265"/>
        <end position="278"/>
    </location>
</feature>
<dbReference type="AlphaFoldDB" id="A0A5C6CAX4"/>
<dbReference type="RefSeq" id="WP_197232002.1">
    <property type="nucleotide sequence ID" value="NZ_SJPV01000052.1"/>
</dbReference>
<protein>
    <recommendedName>
        <fullName evidence="5">HEAT repeat protein</fullName>
    </recommendedName>
</protein>
<gene>
    <name evidence="3" type="ORF">Poly41_71510</name>
</gene>
<feature type="compositionally biased region" description="Basic and acidic residues" evidence="1">
    <location>
        <begin position="246"/>
        <end position="264"/>
    </location>
</feature>